<keyword evidence="3" id="KW-1185">Reference proteome</keyword>
<dbReference type="Pfam" id="PF04015">
    <property type="entry name" value="DUF362"/>
    <property type="match status" value="1"/>
</dbReference>
<dbReference type="Gene3D" id="3.30.70.20">
    <property type="match status" value="1"/>
</dbReference>
<dbReference type="SUPFAM" id="SSF54862">
    <property type="entry name" value="4Fe-4S ferredoxins"/>
    <property type="match status" value="1"/>
</dbReference>
<evidence type="ECO:0000313" key="3">
    <source>
        <dbReference type="Proteomes" id="UP000184529"/>
    </source>
</evidence>
<feature type="domain" description="4Fe-4S ferredoxin-type" evidence="1">
    <location>
        <begin position="216"/>
        <end position="245"/>
    </location>
</feature>
<gene>
    <name evidence="2" type="ORF">SAMN02745219_01169</name>
</gene>
<dbReference type="EMBL" id="FQZM01000012">
    <property type="protein sequence ID" value="SHI82530.1"/>
    <property type="molecule type" value="Genomic_DNA"/>
</dbReference>
<dbReference type="InterPro" id="IPR017896">
    <property type="entry name" value="4Fe4S_Fe-S-bd"/>
</dbReference>
<dbReference type="OrthoDB" id="9781559at2"/>
<dbReference type="Proteomes" id="UP000184529">
    <property type="component" value="Unassembled WGS sequence"/>
</dbReference>
<dbReference type="STRING" id="1121432.SAMN02745219_01169"/>
<dbReference type="RefSeq" id="WP_072867940.1">
    <property type="nucleotide sequence ID" value="NZ_FQZM01000012.1"/>
</dbReference>
<dbReference type="PROSITE" id="PS51379">
    <property type="entry name" value="4FE4S_FER_2"/>
    <property type="match status" value="2"/>
</dbReference>
<dbReference type="AlphaFoldDB" id="A0A1M6EB26"/>
<organism evidence="2 3">
    <name type="scientific">Desulfofundulus thermosubterraneus DSM 16057</name>
    <dbReference type="NCBI Taxonomy" id="1121432"/>
    <lineage>
        <taxon>Bacteria</taxon>
        <taxon>Bacillati</taxon>
        <taxon>Bacillota</taxon>
        <taxon>Clostridia</taxon>
        <taxon>Eubacteriales</taxon>
        <taxon>Peptococcaceae</taxon>
        <taxon>Desulfofundulus</taxon>
    </lineage>
</organism>
<evidence type="ECO:0000259" key="1">
    <source>
        <dbReference type="PROSITE" id="PS51379"/>
    </source>
</evidence>
<reference evidence="3" key="1">
    <citation type="submission" date="2016-11" db="EMBL/GenBank/DDBJ databases">
        <authorList>
            <person name="Varghese N."/>
            <person name="Submissions S."/>
        </authorList>
    </citation>
    <scope>NUCLEOTIDE SEQUENCE [LARGE SCALE GENOMIC DNA]</scope>
    <source>
        <strain evidence="3">DSM 16057</strain>
    </source>
</reference>
<feature type="domain" description="4Fe-4S ferredoxin-type" evidence="1">
    <location>
        <begin position="187"/>
        <end position="215"/>
    </location>
</feature>
<protein>
    <recommendedName>
        <fullName evidence="1">4Fe-4S ferredoxin-type domain-containing protein</fullName>
    </recommendedName>
</protein>
<proteinExistence type="predicted"/>
<name>A0A1M6EB26_9FIRM</name>
<sequence length="368" mass="40088">MSNVYLVSARARNIRDNLLAKIERIMQVPEIAALVPTGRKATFIKTSYSRVGYNRHLRPIVLRTIVEKIKEFGGTPVVTDTSAFFPKGHFAGDQWFTSAELMGYSEIALGCERILANGYEGDDGEFISTGGTELGGVEVARAIREAECLLVVSHIAGHPFAGFTGALYNLGVECLNNSGKSRVYEGIRPVWLAERCELCGTCVQYCQWQALQISSGRLHVDRQRCAGCGNCVVICANRAHQPVPEQVVSFQRKVAEASSAIVRTLKKKAVYINILYDIVPQPDKISWADIPFVPDIGIVASTDPVAVDAATHDLITKSPGIPKSAAEDFGVLEPGREKITSITGANPAVLYCHAGRLGVGFTRYQLFK</sequence>
<evidence type="ECO:0000313" key="2">
    <source>
        <dbReference type="EMBL" id="SHI82530.1"/>
    </source>
</evidence>
<dbReference type="InterPro" id="IPR007160">
    <property type="entry name" value="DUF362"/>
</dbReference>
<accession>A0A1M6EB26</accession>